<evidence type="ECO:0000256" key="2">
    <source>
        <dbReference type="PROSITE-ProRule" id="PRU00708"/>
    </source>
</evidence>
<accession>A0A9D4ZR73</accession>
<dbReference type="GO" id="GO:0048731">
    <property type="term" value="P:system development"/>
    <property type="evidence" value="ECO:0007669"/>
    <property type="project" value="UniProtKB-ARBA"/>
</dbReference>
<dbReference type="PANTHER" id="PTHR47926">
    <property type="entry name" value="PENTATRICOPEPTIDE REPEAT-CONTAINING PROTEIN"/>
    <property type="match status" value="1"/>
</dbReference>
<evidence type="ECO:0000313" key="3">
    <source>
        <dbReference type="EMBL" id="KAI5084969.1"/>
    </source>
</evidence>
<dbReference type="GO" id="GO:0003723">
    <property type="term" value="F:RNA binding"/>
    <property type="evidence" value="ECO:0007669"/>
    <property type="project" value="InterPro"/>
</dbReference>
<dbReference type="NCBIfam" id="TIGR00756">
    <property type="entry name" value="PPR"/>
    <property type="match status" value="3"/>
</dbReference>
<sequence>MYASHGLFQEAFEVLEKLPNHDVVTWNVLIAAFVEHGCNEEGLDCLEQMQCEPISPDAVTFICSLKACCNMGATEKGRELHAEITKQGLPGADVSIANTLIGMYSKFGLLAEAKQVFDSSVVKSVVAWNAIIAAYTEQGHGEAALLCFEKMEPQGASPDLITVVCSIKACGSIGARGRGRELHLYVSCKGLEVEPLVGNTLVFMYAKCGLLATAQKVFNGLDDHNVVSWTVLLAGYAQLGETDNVFQIFEGMIREDVTPDVMTYGSVLSACSYSGLVDEGQMLFEIMHNDRNSFPSPWHHVCMIDLLGRAGQVEKAVMLTREMPFHPCSLAWHIVLGACKKWGLAVLGNLGFEHAFELDDEDAPAYVCIGNIYRDAALLEDANDLEAMIGE</sequence>
<feature type="repeat" description="PPR" evidence="2">
    <location>
        <begin position="124"/>
        <end position="158"/>
    </location>
</feature>
<keyword evidence="1" id="KW-0677">Repeat</keyword>
<dbReference type="GO" id="GO:0009451">
    <property type="term" value="P:RNA modification"/>
    <property type="evidence" value="ECO:0007669"/>
    <property type="project" value="InterPro"/>
</dbReference>
<dbReference type="OrthoDB" id="1934563at2759"/>
<dbReference type="EMBL" id="JABFUD020000001">
    <property type="protein sequence ID" value="KAI5084969.1"/>
    <property type="molecule type" value="Genomic_DNA"/>
</dbReference>
<organism evidence="3 4">
    <name type="scientific">Adiantum capillus-veneris</name>
    <name type="common">Maidenhair fern</name>
    <dbReference type="NCBI Taxonomy" id="13818"/>
    <lineage>
        <taxon>Eukaryota</taxon>
        <taxon>Viridiplantae</taxon>
        <taxon>Streptophyta</taxon>
        <taxon>Embryophyta</taxon>
        <taxon>Tracheophyta</taxon>
        <taxon>Polypodiopsida</taxon>
        <taxon>Polypodiidae</taxon>
        <taxon>Polypodiales</taxon>
        <taxon>Pteridineae</taxon>
        <taxon>Pteridaceae</taxon>
        <taxon>Vittarioideae</taxon>
        <taxon>Adiantum</taxon>
    </lineage>
</organism>
<dbReference type="PROSITE" id="PS51375">
    <property type="entry name" value="PPR"/>
    <property type="match status" value="3"/>
</dbReference>
<feature type="repeat" description="PPR" evidence="2">
    <location>
        <begin position="22"/>
        <end position="56"/>
    </location>
</feature>
<gene>
    <name evidence="3" type="ORF">GOP47_0001138</name>
</gene>
<dbReference type="AlphaFoldDB" id="A0A9D4ZR73"/>
<reference evidence="3" key="1">
    <citation type="submission" date="2021-01" db="EMBL/GenBank/DDBJ databases">
        <title>Adiantum capillus-veneris genome.</title>
        <authorList>
            <person name="Fang Y."/>
            <person name="Liao Q."/>
        </authorList>
    </citation>
    <scope>NUCLEOTIDE SEQUENCE</scope>
    <source>
        <strain evidence="3">H3</strain>
        <tissue evidence="3">Leaf</tissue>
    </source>
</reference>
<dbReference type="InterPro" id="IPR046960">
    <property type="entry name" value="PPR_At4g14850-like_plant"/>
</dbReference>
<evidence type="ECO:0000313" key="4">
    <source>
        <dbReference type="Proteomes" id="UP000886520"/>
    </source>
</evidence>
<keyword evidence="4" id="KW-1185">Reference proteome</keyword>
<dbReference type="Pfam" id="PF01535">
    <property type="entry name" value="PPR"/>
    <property type="match status" value="3"/>
</dbReference>
<dbReference type="PANTHER" id="PTHR47926:SF382">
    <property type="entry name" value="PENTACOTRIPEPTIDE-REPEAT REGION OF PRORP DOMAIN-CONTAINING PROTEIN"/>
    <property type="match status" value="1"/>
</dbReference>
<proteinExistence type="predicted"/>
<dbReference type="InterPro" id="IPR002885">
    <property type="entry name" value="PPR_rpt"/>
</dbReference>
<evidence type="ECO:0000256" key="1">
    <source>
        <dbReference type="ARBA" id="ARBA00022737"/>
    </source>
</evidence>
<protein>
    <recommendedName>
        <fullName evidence="5">Pentatricopeptide repeat-containing protein</fullName>
    </recommendedName>
</protein>
<name>A0A9D4ZR73_ADICA</name>
<dbReference type="FunFam" id="1.25.40.10:FF:000158">
    <property type="entry name" value="pentatricopeptide repeat-containing protein At2g33680"/>
    <property type="match status" value="1"/>
</dbReference>
<comment type="caution">
    <text evidence="3">The sequence shown here is derived from an EMBL/GenBank/DDBJ whole genome shotgun (WGS) entry which is preliminary data.</text>
</comment>
<dbReference type="InterPro" id="IPR011990">
    <property type="entry name" value="TPR-like_helical_dom_sf"/>
</dbReference>
<dbReference type="Gene3D" id="1.25.40.10">
    <property type="entry name" value="Tetratricopeptide repeat domain"/>
    <property type="match status" value="3"/>
</dbReference>
<dbReference type="Pfam" id="PF13041">
    <property type="entry name" value="PPR_2"/>
    <property type="match status" value="3"/>
</dbReference>
<dbReference type="Proteomes" id="UP000886520">
    <property type="component" value="Chromosome 1"/>
</dbReference>
<feature type="repeat" description="PPR" evidence="2">
    <location>
        <begin position="225"/>
        <end position="259"/>
    </location>
</feature>
<evidence type="ECO:0008006" key="5">
    <source>
        <dbReference type="Google" id="ProtNLM"/>
    </source>
</evidence>